<reference evidence="4 5" key="1">
    <citation type="submission" date="2024-08" db="EMBL/GenBank/DDBJ databases">
        <title>Draft Genome Sequence of Legionella lytica strain DSB2004, Isolated From a Fire Sprinkler System.</title>
        <authorList>
            <person name="Everhart A.D."/>
            <person name="Kidane D.T."/>
            <person name="Farone A.L."/>
            <person name="Farone M.B."/>
        </authorList>
    </citation>
    <scope>NUCLEOTIDE SEQUENCE [LARGE SCALE GENOMIC DNA]</scope>
    <source>
        <strain evidence="4 5">DSB2004</strain>
    </source>
</reference>
<dbReference type="Pfam" id="PF12796">
    <property type="entry name" value="Ank_2"/>
    <property type="match status" value="4"/>
</dbReference>
<dbReference type="RefSeq" id="WP_400186306.1">
    <property type="nucleotide sequence ID" value="NZ_JBGORX010000001.1"/>
</dbReference>
<dbReference type="Gene3D" id="1.25.40.20">
    <property type="entry name" value="Ankyrin repeat-containing domain"/>
    <property type="match status" value="3"/>
</dbReference>
<dbReference type="InterPro" id="IPR036770">
    <property type="entry name" value="Ankyrin_rpt-contain_sf"/>
</dbReference>
<keyword evidence="5" id="KW-1185">Reference proteome</keyword>
<keyword evidence="2 3" id="KW-0040">ANK repeat</keyword>
<feature type="repeat" description="ANK" evidence="3">
    <location>
        <begin position="410"/>
        <end position="442"/>
    </location>
</feature>
<feature type="repeat" description="ANK" evidence="3">
    <location>
        <begin position="544"/>
        <end position="576"/>
    </location>
</feature>
<gene>
    <name evidence="4" type="ORF">ACD661_03390</name>
</gene>
<dbReference type="SUPFAM" id="SSF48403">
    <property type="entry name" value="Ankyrin repeat"/>
    <property type="match status" value="1"/>
</dbReference>
<dbReference type="PROSITE" id="PS50088">
    <property type="entry name" value="ANK_REPEAT"/>
    <property type="match status" value="6"/>
</dbReference>
<dbReference type="SMART" id="SM00248">
    <property type="entry name" value="ANK"/>
    <property type="match status" value="9"/>
</dbReference>
<feature type="repeat" description="ANK" evidence="3">
    <location>
        <begin position="609"/>
        <end position="641"/>
    </location>
</feature>
<feature type="repeat" description="ANK" evidence="3">
    <location>
        <begin position="299"/>
        <end position="331"/>
    </location>
</feature>
<dbReference type="PANTHER" id="PTHR24198:SF165">
    <property type="entry name" value="ANKYRIN REPEAT-CONTAINING PROTEIN-RELATED"/>
    <property type="match status" value="1"/>
</dbReference>
<comment type="caution">
    <text evidence="4">The sequence shown here is derived from an EMBL/GenBank/DDBJ whole genome shotgun (WGS) entry which is preliminary data.</text>
</comment>
<evidence type="ECO:0000256" key="3">
    <source>
        <dbReference type="PROSITE-ProRule" id="PRU00023"/>
    </source>
</evidence>
<feature type="repeat" description="ANK" evidence="3">
    <location>
        <begin position="505"/>
        <end position="537"/>
    </location>
</feature>
<organism evidence="4 5">
    <name type="scientific">Legionella lytica</name>
    <dbReference type="NCBI Taxonomy" id="96232"/>
    <lineage>
        <taxon>Bacteria</taxon>
        <taxon>Pseudomonadati</taxon>
        <taxon>Pseudomonadota</taxon>
        <taxon>Gammaproteobacteria</taxon>
        <taxon>Legionellales</taxon>
        <taxon>Legionellaceae</taxon>
        <taxon>Legionella</taxon>
    </lineage>
</organism>
<feature type="repeat" description="ANK" evidence="3">
    <location>
        <begin position="377"/>
        <end position="409"/>
    </location>
</feature>
<dbReference type="PROSITE" id="PS50297">
    <property type="entry name" value="ANK_REP_REGION"/>
    <property type="match status" value="4"/>
</dbReference>
<dbReference type="Proteomes" id="UP001615550">
    <property type="component" value="Unassembled WGS sequence"/>
</dbReference>
<sequence length="791" mass="88981">MTPSEKEWLIDDKINIYRINRGQHIKLTNTLIPGFSLGLGLLFCKFAGSEEWNKFYSLIDSINEWNEDEHLLEQVLRLKETQEWIQANEKYKELLIQFPGLKNLTFHEQIQQLVSSLHISPEERHCLLSVEIPKEPIIEEFIELVETTQNLYLELGSPYGAEVIARSEFESYQVLPKKRFSEVLQKLPANIPILMSTGRQIFAIYQRVSSNEWIYYNSNHLKTTPPFTNLTSLSDYILNTVYKNESKGTHIPLGIIIPKQSKELVFDFGELEQLCSQFIDEKNVEQHIMTAELSDYPTDHLSPLHLAVVANAQNSVKHLLTRGLEVNTVDGLGFSALHYASARIAKLLIAYGADVNQPVKKKIQLKEPSESLYCSIENITPLYLASNFGELDKVKLLMAHGANVDACSSTGMSPIIIALLKGHVEVVGYLLEKNARVDSLLRKPEAAELIHSNDKSLRALDFFGAVFAPLYANHTPAMCAIRHEHREILSLLIQHRDVVHEKDQYGVTLLHRAIWSHNVLLAKQLLEGGADPNALSSQANAPSSLMSPLYVACHQNNFKMAQLLLQYGASTRINRPGELSCLLTTIENGSLPLIRLLAEHGANFAQMHQGVSLLDLAIRQKHYHLVDLLLARGVEPRMNNGFISTLHLAIYQKHIPTISKILSWYVQHDIPCQEEMNISNKNISLLLHLYHTLKHAIPLQKQLYSSLMNIESADGLAALAHAVLFKLGDKALFIKIAEAINAQVNPSPEELISIIQLEMAADSGLSQEGKDILGTLIQFARDYKTTVRLAS</sequence>
<evidence type="ECO:0000256" key="1">
    <source>
        <dbReference type="ARBA" id="ARBA00022737"/>
    </source>
</evidence>
<evidence type="ECO:0000313" key="4">
    <source>
        <dbReference type="EMBL" id="MFJ1267599.1"/>
    </source>
</evidence>
<accession>A0ABW8D7P1</accession>
<name>A0ABW8D7P1_9GAMM</name>
<keyword evidence="1" id="KW-0677">Repeat</keyword>
<dbReference type="EMBL" id="JBGORX010000001">
    <property type="protein sequence ID" value="MFJ1267599.1"/>
    <property type="molecule type" value="Genomic_DNA"/>
</dbReference>
<protein>
    <submittedName>
        <fullName evidence="4">Ankyrin repeat domain-containing protein</fullName>
    </submittedName>
</protein>
<evidence type="ECO:0000256" key="2">
    <source>
        <dbReference type="ARBA" id="ARBA00023043"/>
    </source>
</evidence>
<dbReference type="InterPro" id="IPR002110">
    <property type="entry name" value="Ankyrin_rpt"/>
</dbReference>
<dbReference type="PANTHER" id="PTHR24198">
    <property type="entry name" value="ANKYRIN REPEAT AND PROTEIN KINASE DOMAIN-CONTAINING PROTEIN"/>
    <property type="match status" value="1"/>
</dbReference>
<proteinExistence type="predicted"/>
<evidence type="ECO:0000313" key="5">
    <source>
        <dbReference type="Proteomes" id="UP001615550"/>
    </source>
</evidence>